<dbReference type="SUPFAM" id="SSF47413">
    <property type="entry name" value="lambda repressor-like DNA-binding domains"/>
    <property type="match status" value="1"/>
</dbReference>
<dbReference type="InterPro" id="IPR046335">
    <property type="entry name" value="LacI/GalR-like_sensor"/>
</dbReference>
<dbReference type="PRINTS" id="PR00036">
    <property type="entry name" value="HTHLACI"/>
</dbReference>
<evidence type="ECO:0000256" key="1">
    <source>
        <dbReference type="ARBA" id="ARBA00023015"/>
    </source>
</evidence>
<dbReference type="STRING" id="634430.SAMN04488241_103198"/>
<dbReference type="AlphaFoldDB" id="A0A1I5REM8"/>
<keyword evidence="6" id="KW-1185">Reference proteome</keyword>
<dbReference type="InterPro" id="IPR028082">
    <property type="entry name" value="Peripla_BP_I"/>
</dbReference>
<accession>A0A1I5REM8</accession>
<dbReference type="SUPFAM" id="SSF53822">
    <property type="entry name" value="Periplasmic binding protein-like I"/>
    <property type="match status" value="1"/>
</dbReference>
<feature type="domain" description="HTH lacI-type" evidence="4">
    <location>
        <begin position="7"/>
        <end position="61"/>
    </location>
</feature>
<keyword evidence="2" id="KW-0238">DNA-binding</keyword>
<organism evidence="5 6">
    <name type="scientific">Sphingomonas rubra</name>
    <dbReference type="NCBI Taxonomy" id="634430"/>
    <lineage>
        <taxon>Bacteria</taxon>
        <taxon>Pseudomonadati</taxon>
        <taxon>Pseudomonadota</taxon>
        <taxon>Alphaproteobacteria</taxon>
        <taxon>Sphingomonadales</taxon>
        <taxon>Sphingomonadaceae</taxon>
        <taxon>Sphingomonas</taxon>
    </lineage>
</organism>
<evidence type="ECO:0000259" key="4">
    <source>
        <dbReference type="PROSITE" id="PS50932"/>
    </source>
</evidence>
<dbReference type="PROSITE" id="PS50932">
    <property type="entry name" value="HTH_LACI_2"/>
    <property type="match status" value="1"/>
</dbReference>
<evidence type="ECO:0000313" key="5">
    <source>
        <dbReference type="EMBL" id="SFP56797.1"/>
    </source>
</evidence>
<dbReference type="Gene3D" id="3.40.50.2300">
    <property type="match status" value="2"/>
</dbReference>
<protein>
    <submittedName>
        <fullName evidence="5">Transcriptional regulator, LacI family</fullName>
    </submittedName>
</protein>
<sequence>MDGYRPVTISDVASAAGVSIRTVSRVLNKSDKVAADSRERIEATIRDLGFSPSSRARALASGRSSLIGVVQDDPNAQVIGVLQRGIVDICAASGYELVVHPARFAAPDLVDNIRDFALRSRIDGLIVLPPVSEVAALPRALARLKVPAIGIAAVGVPGYSGALISEERSAAALLGEHLIALGHRRVAIITGPRCFHSATERERGFRSALDRHGVTLPDHYVMEGDYGFATGHAHASHLLGLEVPPTAIFGCNDITAAAVIKAAHDRGLRVPDDLSVVGFDDSELASMISPALTTIRRPLLDMAHEATRRLIAMIDDRERPDFSPHHVPLGLVERSSTARCR</sequence>
<dbReference type="Gene3D" id="1.10.260.40">
    <property type="entry name" value="lambda repressor-like DNA-binding domains"/>
    <property type="match status" value="1"/>
</dbReference>
<evidence type="ECO:0000256" key="2">
    <source>
        <dbReference type="ARBA" id="ARBA00023125"/>
    </source>
</evidence>
<evidence type="ECO:0000256" key="3">
    <source>
        <dbReference type="ARBA" id="ARBA00023163"/>
    </source>
</evidence>
<dbReference type="SMART" id="SM00354">
    <property type="entry name" value="HTH_LACI"/>
    <property type="match status" value="1"/>
</dbReference>
<dbReference type="CDD" id="cd01545">
    <property type="entry name" value="PBP1_SalR"/>
    <property type="match status" value="1"/>
</dbReference>
<dbReference type="Pfam" id="PF13377">
    <property type="entry name" value="Peripla_BP_3"/>
    <property type="match status" value="1"/>
</dbReference>
<dbReference type="Pfam" id="PF00356">
    <property type="entry name" value="LacI"/>
    <property type="match status" value="1"/>
</dbReference>
<dbReference type="GO" id="GO:0003700">
    <property type="term" value="F:DNA-binding transcription factor activity"/>
    <property type="evidence" value="ECO:0007669"/>
    <property type="project" value="TreeGrafter"/>
</dbReference>
<dbReference type="PROSITE" id="PS00356">
    <property type="entry name" value="HTH_LACI_1"/>
    <property type="match status" value="1"/>
</dbReference>
<gene>
    <name evidence="5" type="ORF">SAMN04488241_103198</name>
</gene>
<evidence type="ECO:0000313" key="6">
    <source>
        <dbReference type="Proteomes" id="UP000199586"/>
    </source>
</evidence>
<dbReference type="PANTHER" id="PTHR30146:SF153">
    <property type="entry name" value="LACTOSE OPERON REPRESSOR"/>
    <property type="match status" value="1"/>
</dbReference>
<dbReference type="Proteomes" id="UP000199586">
    <property type="component" value="Unassembled WGS sequence"/>
</dbReference>
<dbReference type="GO" id="GO:0000976">
    <property type="term" value="F:transcription cis-regulatory region binding"/>
    <property type="evidence" value="ECO:0007669"/>
    <property type="project" value="TreeGrafter"/>
</dbReference>
<dbReference type="InterPro" id="IPR000843">
    <property type="entry name" value="HTH_LacI"/>
</dbReference>
<dbReference type="CDD" id="cd01392">
    <property type="entry name" value="HTH_LacI"/>
    <property type="match status" value="1"/>
</dbReference>
<reference evidence="6" key="1">
    <citation type="submission" date="2016-10" db="EMBL/GenBank/DDBJ databases">
        <authorList>
            <person name="Varghese N."/>
            <person name="Submissions S."/>
        </authorList>
    </citation>
    <scope>NUCLEOTIDE SEQUENCE [LARGE SCALE GENOMIC DNA]</scope>
    <source>
        <strain evidence="6">CGMCC 1.9113</strain>
    </source>
</reference>
<keyword evidence="1" id="KW-0805">Transcription regulation</keyword>
<dbReference type="EMBL" id="FOXP01000003">
    <property type="protein sequence ID" value="SFP56797.1"/>
    <property type="molecule type" value="Genomic_DNA"/>
</dbReference>
<dbReference type="InterPro" id="IPR010982">
    <property type="entry name" value="Lambda_DNA-bd_dom_sf"/>
</dbReference>
<proteinExistence type="predicted"/>
<name>A0A1I5REM8_9SPHN</name>
<dbReference type="PANTHER" id="PTHR30146">
    <property type="entry name" value="LACI-RELATED TRANSCRIPTIONAL REPRESSOR"/>
    <property type="match status" value="1"/>
</dbReference>
<keyword evidence="3" id="KW-0804">Transcription</keyword>